<evidence type="ECO:0000256" key="1">
    <source>
        <dbReference type="SAM" id="Phobius"/>
    </source>
</evidence>
<proteinExistence type="predicted"/>
<name>A0A3E1QB79_9FLAO</name>
<dbReference type="EMBL" id="QVID01000001">
    <property type="protein sequence ID" value="RFN59392.1"/>
    <property type="molecule type" value="Genomic_DNA"/>
</dbReference>
<keyword evidence="1" id="KW-0812">Transmembrane</keyword>
<feature type="transmembrane region" description="Helical" evidence="1">
    <location>
        <begin position="138"/>
        <end position="157"/>
    </location>
</feature>
<feature type="transmembrane region" description="Helical" evidence="1">
    <location>
        <begin position="194"/>
        <end position="212"/>
    </location>
</feature>
<evidence type="ECO:0000313" key="2">
    <source>
        <dbReference type="EMBL" id="RFN59392.1"/>
    </source>
</evidence>
<feature type="transmembrane region" description="Helical" evidence="1">
    <location>
        <begin position="94"/>
        <end position="114"/>
    </location>
</feature>
<dbReference type="AlphaFoldDB" id="A0A3E1QB79"/>
<protein>
    <submittedName>
        <fullName evidence="2">DUF4271 domain-containing protein</fullName>
    </submittedName>
</protein>
<dbReference type="Proteomes" id="UP000261082">
    <property type="component" value="Unassembled WGS sequence"/>
</dbReference>
<comment type="caution">
    <text evidence="2">The sequence shown here is derived from an EMBL/GenBank/DDBJ whole genome shotgun (WGS) entry which is preliminary data.</text>
</comment>
<evidence type="ECO:0000313" key="3">
    <source>
        <dbReference type="Proteomes" id="UP000261082"/>
    </source>
</evidence>
<feature type="transmembrane region" description="Helical" evidence="1">
    <location>
        <begin position="13"/>
        <end position="32"/>
    </location>
</feature>
<dbReference type="OrthoDB" id="1438590at2"/>
<keyword evidence="3" id="KW-1185">Reference proteome</keyword>
<dbReference type="Pfam" id="PF14093">
    <property type="entry name" value="DUF4271"/>
    <property type="match status" value="1"/>
</dbReference>
<organism evidence="2 3">
    <name type="scientific">Marixanthomonas ophiurae</name>
    <dbReference type="NCBI Taxonomy" id="387659"/>
    <lineage>
        <taxon>Bacteria</taxon>
        <taxon>Pseudomonadati</taxon>
        <taxon>Bacteroidota</taxon>
        <taxon>Flavobacteriia</taxon>
        <taxon>Flavobacteriales</taxon>
        <taxon>Flavobacteriaceae</taxon>
        <taxon>Marixanthomonas</taxon>
    </lineage>
</organism>
<keyword evidence="1" id="KW-0472">Membrane</keyword>
<feature type="transmembrane region" description="Helical" evidence="1">
    <location>
        <begin position="62"/>
        <end position="82"/>
    </location>
</feature>
<dbReference type="InterPro" id="IPR025367">
    <property type="entry name" value="DUF4271"/>
</dbReference>
<gene>
    <name evidence="2" type="ORF">DZ858_04810</name>
</gene>
<reference evidence="2 3" key="1">
    <citation type="journal article" date="2007" name="Int. J. Syst. Evol. Microbiol.">
        <title>Marixanthomonas ophiurae gen. nov., sp. nov., a marine bacterium of the family Flavobacteriaceae isolated from a deep-sea brittle star.</title>
        <authorList>
            <person name="Romanenko L.A."/>
            <person name="Uchino M."/>
            <person name="Frolova G.M."/>
            <person name="Mikhailov V.V."/>
        </authorList>
    </citation>
    <scope>NUCLEOTIDE SEQUENCE [LARGE SCALE GENOMIC DNA]</scope>
    <source>
        <strain evidence="2 3">KMM 3046</strain>
    </source>
</reference>
<accession>A0A3E1QB79</accession>
<sequence>MQYIERHIESIDWVIITLVICLLVITLAKHLYPRQFQQFITLPVSDKYFLVQGKTEVIVHPFNILLFVGQILSVSLFIYLFFKVFSPEIVSSDEFLFIQICTGYSVFVFVKFCIEKIIGTAFSIDTVINSYLFQKLSYRNLISLLIFIFNLFLYFIIEPTTKILFIFLAVIVVFNGIALFYSYKTNRNLIIGNFFYFILYLCALEISPYFILYKTLV</sequence>
<feature type="transmembrane region" description="Helical" evidence="1">
    <location>
        <begin position="163"/>
        <end position="182"/>
    </location>
</feature>
<keyword evidence="1" id="KW-1133">Transmembrane helix</keyword>